<accession>A0A9P0N6U1</accession>
<dbReference type="GO" id="GO:0007264">
    <property type="term" value="P:small GTPase-mediated signal transduction"/>
    <property type="evidence" value="ECO:0007669"/>
    <property type="project" value="InterPro"/>
</dbReference>
<keyword evidence="1" id="KW-0547">Nucleotide-binding</keyword>
<dbReference type="GO" id="GO:0022412">
    <property type="term" value="P:cellular process involved in reproduction in multicellular organism"/>
    <property type="evidence" value="ECO:0007669"/>
    <property type="project" value="UniProtKB-ARBA"/>
</dbReference>
<dbReference type="SMART" id="SM00173">
    <property type="entry name" value="RAS"/>
    <property type="match status" value="1"/>
</dbReference>
<dbReference type="GO" id="GO:0003924">
    <property type="term" value="F:GTPase activity"/>
    <property type="evidence" value="ECO:0007669"/>
    <property type="project" value="InterPro"/>
</dbReference>
<dbReference type="SUPFAM" id="SSF52540">
    <property type="entry name" value="P-loop containing nucleoside triphosphate hydrolases"/>
    <property type="match status" value="1"/>
</dbReference>
<dbReference type="Proteomes" id="UP001153321">
    <property type="component" value="Chromosome 4"/>
</dbReference>
<dbReference type="PANTHER" id="PTHR24072">
    <property type="entry name" value="RHO FAMILY GTPASE"/>
    <property type="match status" value="1"/>
</dbReference>
<evidence type="ECO:0000313" key="3">
    <source>
        <dbReference type="EMBL" id="CAH1644538.1"/>
    </source>
</evidence>
<keyword evidence="2" id="KW-0342">GTP-binding</keyword>
<gene>
    <name evidence="3" type="ORF">SPLIT_LOCUS9891</name>
</gene>
<dbReference type="PRINTS" id="PR00449">
    <property type="entry name" value="RASTRNSFRMNG"/>
</dbReference>
<dbReference type="SMART" id="SM00175">
    <property type="entry name" value="RAB"/>
    <property type="match status" value="1"/>
</dbReference>
<dbReference type="InterPro" id="IPR005225">
    <property type="entry name" value="Small_GTP-bd"/>
</dbReference>
<dbReference type="PROSITE" id="PS51420">
    <property type="entry name" value="RHO"/>
    <property type="match status" value="1"/>
</dbReference>
<dbReference type="AlphaFoldDB" id="A0A9P0N6U1"/>
<dbReference type="InterPro" id="IPR003578">
    <property type="entry name" value="Small_GTPase_Rho"/>
</dbReference>
<dbReference type="Gene3D" id="3.40.50.300">
    <property type="entry name" value="P-loop containing nucleotide triphosphate hydrolases"/>
    <property type="match status" value="1"/>
</dbReference>
<dbReference type="InterPro" id="IPR027417">
    <property type="entry name" value="P-loop_NTPase"/>
</dbReference>
<evidence type="ECO:0000313" key="4">
    <source>
        <dbReference type="Proteomes" id="UP001153321"/>
    </source>
</evidence>
<dbReference type="EMBL" id="LR824535">
    <property type="protein sequence ID" value="CAH1644538.1"/>
    <property type="molecule type" value="Genomic_DNA"/>
</dbReference>
<name>A0A9P0N6U1_SPOLI</name>
<reference evidence="3" key="1">
    <citation type="submission" date="2022-02" db="EMBL/GenBank/DDBJ databases">
        <authorList>
            <person name="King R."/>
        </authorList>
    </citation>
    <scope>NUCLEOTIDE SEQUENCE</scope>
</reference>
<dbReference type="NCBIfam" id="TIGR00231">
    <property type="entry name" value="small_GTP"/>
    <property type="match status" value="1"/>
</dbReference>
<dbReference type="InterPro" id="IPR001806">
    <property type="entry name" value="Small_GTPase"/>
</dbReference>
<dbReference type="PROSITE" id="PS51421">
    <property type="entry name" value="RAS"/>
    <property type="match status" value="1"/>
</dbReference>
<dbReference type="PROSITE" id="PS51419">
    <property type="entry name" value="RAB"/>
    <property type="match status" value="1"/>
</dbReference>
<dbReference type="GO" id="GO:0035099">
    <property type="term" value="P:hemocyte migration"/>
    <property type="evidence" value="ECO:0007669"/>
    <property type="project" value="UniProtKB-ARBA"/>
</dbReference>
<evidence type="ECO:0000256" key="1">
    <source>
        <dbReference type="ARBA" id="ARBA00022741"/>
    </source>
</evidence>
<organism evidence="3 4">
    <name type="scientific">Spodoptera littoralis</name>
    <name type="common">Egyptian cotton leafworm</name>
    <dbReference type="NCBI Taxonomy" id="7109"/>
    <lineage>
        <taxon>Eukaryota</taxon>
        <taxon>Metazoa</taxon>
        <taxon>Ecdysozoa</taxon>
        <taxon>Arthropoda</taxon>
        <taxon>Hexapoda</taxon>
        <taxon>Insecta</taxon>
        <taxon>Pterygota</taxon>
        <taxon>Neoptera</taxon>
        <taxon>Endopterygota</taxon>
        <taxon>Lepidoptera</taxon>
        <taxon>Glossata</taxon>
        <taxon>Ditrysia</taxon>
        <taxon>Noctuoidea</taxon>
        <taxon>Noctuidae</taxon>
        <taxon>Amphipyrinae</taxon>
        <taxon>Spodoptera</taxon>
    </lineage>
</organism>
<evidence type="ECO:0000256" key="2">
    <source>
        <dbReference type="ARBA" id="ARBA00023134"/>
    </source>
</evidence>
<dbReference type="GO" id="GO:0003006">
    <property type="term" value="P:developmental process involved in reproduction"/>
    <property type="evidence" value="ECO:0007669"/>
    <property type="project" value="UniProtKB-ARBA"/>
</dbReference>
<proteinExistence type="predicted"/>
<dbReference type="SMART" id="SM00174">
    <property type="entry name" value="RHO"/>
    <property type="match status" value="1"/>
</dbReference>
<sequence length="164" mass="18284">MFGHSLFTARIRHEVVVDVDDRPLCVEICDTAGQDSMSELRELCYPGTDVLMLCFSVVRPETFRSVAERWTKAVANVNAPLILVGTQSDLAQDPRVLQTLRSRGEHVVTELEAKALAAKIDAVYIETSAKTRKQLKDAFDAAILAGLPIRHGKKPFWKKLFCLS</sequence>
<protein>
    <submittedName>
        <fullName evidence="3">Uncharacterized protein</fullName>
    </submittedName>
</protein>
<dbReference type="GO" id="GO:0005525">
    <property type="term" value="F:GTP binding"/>
    <property type="evidence" value="ECO:0007669"/>
    <property type="project" value="UniProtKB-KW"/>
</dbReference>
<dbReference type="Pfam" id="PF00071">
    <property type="entry name" value="Ras"/>
    <property type="match status" value="1"/>
</dbReference>
<dbReference type="GO" id="GO:0035006">
    <property type="term" value="P:melanization defense response"/>
    <property type="evidence" value="ECO:0007669"/>
    <property type="project" value="UniProtKB-ARBA"/>
</dbReference>
<keyword evidence="4" id="KW-1185">Reference proteome</keyword>
<dbReference type="GO" id="GO:0001667">
    <property type="term" value="P:ameboidal-type cell migration"/>
    <property type="evidence" value="ECO:0007669"/>
    <property type="project" value="UniProtKB-ARBA"/>
</dbReference>